<dbReference type="AlphaFoldDB" id="A0A2J8A2V7"/>
<dbReference type="EMBL" id="PGGS01000211">
    <property type="protein sequence ID" value="PNH06857.1"/>
    <property type="molecule type" value="Genomic_DNA"/>
</dbReference>
<evidence type="ECO:0000259" key="7">
    <source>
        <dbReference type="Pfam" id="PF00520"/>
    </source>
</evidence>
<dbReference type="Gene3D" id="1.10.287.70">
    <property type="match status" value="1"/>
</dbReference>
<evidence type="ECO:0000256" key="2">
    <source>
        <dbReference type="ARBA" id="ARBA00022692"/>
    </source>
</evidence>
<protein>
    <submittedName>
        <fullName evidence="8">Voltage-dependent L-type calcium channel subunit alpha-1C</fullName>
    </submittedName>
</protein>
<keyword evidence="4 6" id="KW-0472">Membrane</keyword>
<dbReference type="OrthoDB" id="541396at2759"/>
<keyword evidence="3 6" id="KW-1133">Transmembrane helix</keyword>
<dbReference type="GO" id="GO:0001518">
    <property type="term" value="C:voltage-gated sodium channel complex"/>
    <property type="evidence" value="ECO:0007669"/>
    <property type="project" value="TreeGrafter"/>
</dbReference>
<organism evidence="8 9">
    <name type="scientific">Tetrabaena socialis</name>
    <dbReference type="NCBI Taxonomy" id="47790"/>
    <lineage>
        <taxon>Eukaryota</taxon>
        <taxon>Viridiplantae</taxon>
        <taxon>Chlorophyta</taxon>
        <taxon>core chlorophytes</taxon>
        <taxon>Chlorophyceae</taxon>
        <taxon>CS clade</taxon>
        <taxon>Chlamydomonadales</taxon>
        <taxon>Tetrabaenaceae</taxon>
        <taxon>Tetrabaena</taxon>
    </lineage>
</organism>
<dbReference type="GO" id="GO:0005248">
    <property type="term" value="F:voltage-gated sodium channel activity"/>
    <property type="evidence" value="ECO:0007669"/>
    <property type="project" value="TreeGrafter"/>
</dbReference>
<evidence type="ECO:0000313" key="8">
    <source>
        <dbReference type="EMBL" id="PNH06857.1"/>
    </source>
</evidence>
<sequence>MHHHEGWFAGEGICARARPGRAMGRWLRVLEPRRRQLQVASAFARIDADDRSWWLFPKEHRVRQACSRVAAYKWFGRGILTLVLASCVVMALEDPGCTDACKQQAVLNEVQGGPPGVGAGDHPGWGRARTDRVVGGGWWEVGEGSQCLEFGTNPNYGFTSFDNFGAAALCIFQMLTLDAWTSGLLYPLMNAVGPAVPVPYFTLLVLFGAFFAMQLLVAILSSTFAELSAKRPKPKRKKRRPKHSPPDSTEGTEYEYDPKTEEGGGGGGGKGGGGGERAAVGQRRRPPLATRVRRWWRHWWFHLRKDYLQALRRKELPHWRAM</sequence>
<dbReference type="InterPro" id="IPR005821">
    <property type="entry name" value="Ion_trans_dom"/>
</dbReference>
<accession>A0A2J8A2V7</accession>
<gene>
    <name evidence="8" type="ORF">TSOC_006734</name>
</gene>
<evidence type="ECO:0000313" key="9">
    <source>
        <dbReference type="Proteomes" id="UP000236333"/>
    </source>
</evidence>
<comment type="subcellular location">
    <subcellularLocation>
        <location evidence="1">Membrane</location>
        <topology evidence="1">Multi-pass membrane protein</topology>
    </subcellularLocation>
</comment>
<dbReference type="PANTHER" id="PTHR10037:SF62">
    <property type="entry name" value="SODIUM CHANNEL PROTEIN 60E"/>
    <property type="match status" value="1"/>
</dbReference>
<dbReference type="InterPro" id="IPR043203">
    <property type="entry name" value="VGCC_Ca_Na"/>
</dbReference>
<feature type="compositionally biased region" description="Gly residues" evidence="5">
    <location>
        <begin position="263"/>
        <end position="276"/>
    </location>
</feature>
<feature type="domain" description="Ion transport" evidence="7">
    <location>
        <begin position="151"/>
        <end position="230"/>
    </location>
</feature>
<dbReference type="Pfam" id="PF00520">
    <property type="entry name" value="Ion_trans"/>
    <property type="match status" value="1"/>
</dbReference>
<evidence type="ECO:0000256" key="1">
    <source>
        <dbReference type="ARBA" id="ARBA00004141"/>
    </source>
</evidence>
<evidence type="ECO:0000256" key="5">
    <source>
        <dbReference type="SAM" id="MobiDB-lite"/>
    </source>
</evidence>
<feature type="transmembrane region" description="Helical" evidence="6">
    <location>
        <begin position="164"/>
        <end position="188"/>
    </location>
</feature>
<evidence type="ECO:0000256" key="3">
    <source>
        <dbReference type="ARBA" id="ARBA00022989"/>
    </source>
</evidence>
<proteinExistence type="predicted"/>
<reference evidence="8 9" key="1">
    <citation type="journal article" date="2017" name="Mol. Biol. Evol.">
        <title>The 4-celled Tetrabaena socialis nuclear genome reveals the essential components for genetic control of cell number at the origin of multicellularity in the volvocine lineage.</title>
        <authorList>
            <person name="Featherston J."/>
            <person name="Arakaki Y."/>
            <person name="Hanschen E.R."/>
            <person name="Ferris P.J."/>
            <person name="Michod R.E."/>
            <person name="Olson B.J.S.C."/>
            <person name="Nozaki H."/>
            <person name="Durand P.M."/>
        </authorList>
    </citation>
    <scope>NUCLEOTIDE SEQUENCE [LARGE SCALE GENOMIC DNA]</scope>
    <source>
        <strain evidence="8 9">NIES-571</strain>
    </source>
</reference>
<keyword evidence="9" id="KW-1185">Reference proteome</keyword>
<feature type="compositionally biased region" description="Basic residues" evidence="5">
    <location>
        <begin position="230"/>
        <end position="243"/>
    </location>
</feature>
<comment type="caution">
    <text evidence="8">The sequence shown here is derived from an EMBL/GenBank/DDBJ whole genome shotgun (WGS) entry which is preliminary data.</text>
</comment>
<dbReference type="PANTHER" id="PTHR10037">
    <property type="entry name" value="VOLTAGE-GATED CATION CHANNEL CALCIUM AND SODIUM"/>
    <property type="match status" value="1"/>
</dbReference>
<keyword evidence="2 6" id="KW-0812">Transmembrane</keyword>
<dbReference type="Proteomes" id="UP000236333">
    <property type="component" value="Unassembled WGS sequence"/>
</dbReference>
<feature type="region of interest" description="Disordered" evidence="5">
    <location>
        <begin position="230"/>
        <end position="285"/>
    </location>
</feature>
<evidence type="ECO:0000256" key="6">
    <source>
        <dbReference type="SAM" id="Phobius"/>
    </source>
</evidence>
<name>A0A2J8A2V7_9CHLO</name>
<feature type="transmembrane region" description="Helical" evidence="6">
    <location>
        <begin position="200"/>
        <end position="229"/>
    </location>
</feature>
<evidence type="ECO:0000256" key="4">
    <source>
        <dbReference type="ARBA" id="ARBA00023136"/>
    </source>
</evidence>